<dbReference type="SUPFAM" id="SSF158472">
    <property type="entry name" value="HAMP domain-like"/>
    <property type="match status" value="1"/>
</dbReference>
<keyword evidence="5" id="KW-0597">Phosphoprotein</keyword>
<dbReference type="InterPro" id="IPR004358">
    <property type="entry name" value="Sig_transdc_His_kin-like_C"/>
</dbReference>
<keyword evidence="13" id="KW-0843">Virulence</keyword>
<dbReference type="PRINTS" id="PR00344">
    <property type="entry name" value="BCTRLSENSOR"/>
</dbReference>
<evidence type="ECO:0000256" key="4">
    <source>
        <dbReference type="ARBA" id="ARBA00022475"/>
    </source>
</evidence>
<comment type="caution">
    <text evidence="20">The sequence shown here is derived from an EMBL/GenBank/DDBJ whole genome shotgun (WGS) entry which is preliminary data.</text>
</comment>
<reference evidence="20 21" key="1">
    <citation type="submission" date="2019-07" db="EMBL/GenBank/DDBJ databases">
        <title>Salinicoccus cyprini sp. nov., isolated from gastro-intestinal tract of mirror carp, Cyprinus carpio var. specularis, collected from Gobind Sagar Reservoir, Himachal Pradesh, India.</title>
        <authorList>
            <person name="Talwar C."/>
            <person name="Singh A.K."/>
            <person name="Lal R."/>
            <person name="Negi R.K."/>
        </authorList>
    </citation>
    <scope>NUCLEOTIDE SEQUENCE [LARGE SCALE GENOMIC DNA]</scope>
    <source>
        <strain evidence="20 21">CT19</strain>
    </source>
</reference>
<dbReference type="SUPFAM" id="SSF55874">
    <property type="entry name" value="ATPase domain of HSP90 chaperone/DNA topoisomerase II/histidine kinase"/>
    <property type="match status" value="1"/>
</dbReference>
<feature type="transmembrane region" description="Helical" evidence="17">
    <location>
        <begin position="7"/>
        <end position="31"/>
    </location>
</feature>
<keyword evidence="21" id="KW-1185">Reference proteome</keyword>
<evidence type="ECO:0000256" key="8">
    <source>
        <dbReference type="ARBA" id="ARBA00022741"/>
    </source>
</evidence>
<evidence type="ECO:0000259" key="19">
    <source>
        <dbReference type="PROSITE" id="PS50885"/>
    </source>
</evidence>
<evidence type="ECO:0000256" key="13">
    <source>
        <dbReference type="ARBA" id="ARBA00023026"/>
    </source>
</evidence>
<evidence type="ECO:0000256" key="11">
    <source>
        <dbReference type="ARBA" id="ARBA00022989"/>
    </source>
</evidence>
<dbReference type="EC" id="2.7.13.3" evidence="3"/>
<evidence type="ECO:0000259" key="18">
    <source>
        <dbReference type="PROSITE" id="PS50109"/>
    </source>
</evidence>
<evidence type="ECO:0000256" key="14">
    <source>
        <dbReference type="ARBA" id="ARBA00023136"/>
    </source>
</evidence>
<evidence type="ECO:0000256" key="9">
    <source>
        <dbReference type="ARBA" id="ARBA00022777"/>
    </source>
</evidence>
<evidence type="ECO:0000256" key="6">
    <source>
        <dbReference type="ARBA" id="ARBA00022679"/>
    </source>
</evidence>
<dbReference type="Pfam" id="PF00672">
    <property type="entry name" value="HAMP"/>
    <property type="match status" value="1"/>
</dbReference>
<dbReference type="InterPro" id="IPR036890">
    <property type="entry name" value="HATPase_C_sf"/>
</dbReference>
<dbReference type="FunFam" id="3.30.565.10:FF:000006">
    <property type="entry name" value="Sensor histidine kinase WalK"/>
    <property type="match status" value="1"/>
</dbReference>
<sequence length="461" mass="52845">MRSLYSTFAATTIGIMLTSFLVAFLISNAYYQQYLKPVNDEKNTRIAQEISTFIEENPEIAMDEYLKNIADIGYQIYLFETMQNGILYGAEFRENELSISIVQDVLDGNIYHGMREFPRETFVTGFFANELENTIGVPVNYDGGNYAIFIRPDIQMLFNEMHLLFGWLFLITIILSIILVLIATKYMVRPVSRLSRATKILSSGNYNVEGLETGRKDEMGELTNNFVKMAEKIRQNENMRKDFISNISHDIQSPLSNIKGYGMLLKNELVENEKGLEYVRIIDDESNRISSMTNQLLLLSSLDQESHILKVEEYNVGRQIRQLIHNYEWKIDSNNLMLSHDIPDVEITADQALMNTVWDNLISNALKYNSTFGEIEIELMEYDKEIKVSFKDTGIGMDDAVKQRIFERFYREDTARSHRVPGSGLGLSIVHKVISLHEGTICVESNQNGQGSIFTVTLPKK</sequence>
<comment type="catalytic activity">
    <reaction evidence="1">
        <text>ATP + protein L-histidine = ADP + protein N-phospho-L-histidine.</text>
        <dbReference type="EC" id="2.7.13.3"/>
    </reaction>
</comment>
<dbReference type="OrthoDB" id="9813151at2"/>
<evidence type="ECO:0000256" key="17">
    <source>
        <dbReference type="SAM" id="Phobius"/>
    </source>
</evidence>
<keyword evidence="6" id="KW-0808">Transferase</keyword>
<dbReference type="InterPro" id="IPR003594">
    <property type="entry name" value="HATPase_dom"/>
</dbReference>
<name>A0A558AS85_9STAP</name>
<keyword evidence="7 17" id="KW-0812">Transmembrane</keyword>
<keyword evidence="14 17" id="KW-0472">Membrane</keyword>
<evidence type="ECO:0000256" key="5">
    <source>
        <dbReference type="ARBA" id="ARBA00022553"/>
    </source>
</evidence>
<evidence type="ECO:0000256" key="3">
    <source>
        <dbReference type="ARBA" id="ARBA00012438"/>
    </source>
</evidence>
<dbReference type="InterPro" id="IPR003660">
    <property type="entry name" value="HAMP_dom"/>
</dbReference>
<keyword evidence="11 17" id="KW-1133">Transmembrane helix</keyword>
<dbReference type="Gene3D" id="3.30.565.10">
    <property type="entry name" value="Histidine kinase-like ATPase, C-terminal domain"/>
    <property type="match status" value="1"/>
</dbReference>
<evidence type="ECO:0000313" key="20">
    <source>
        <dbReference type="EMBL" id="TVT27127.1"/>
    </source>
</evidence>
<keyword evidence="12" id="KW-0902">Two-component regulatory system</keyword>
<feature type="domain" description="Histidine kinase" evidence="18">
    <location>
        <begin position="246"/>
        <end position="461"/>
    </location>
</feature>
<dbReference type="Gene3D" id="1.10.287.130">
    <property type="match status" value="1"/>
</dbReference>
<dbReference type="Proteomes" id="UP000315103">
    <property type="component" value="Unassembled WGS sequence"/>
</dbReference>
<dbReference type="SMART" id="SM00387">
    <property type="entry name" value="HATPase_c"/>
    <property type="match status" value="1"/>
</dbReference>
<evidence type="ECO:0000256" key="12">
    <source>
        <dbReference type="ARBA" id="ARBA00023012"/>
    </source>
</evidence>
<dbReference type="PANTHER" id="PTHR45528:SF11">
    <property type="entry name" value="HISTIDINE KINASE"/>
    <property type="match status" value="1"/>
</dbReference>
<dbReference type="GO" id="GO:0005524">
    <property type="term" value="F:ATP binding"/>
    <property type="evidence" value="ECO:0007669"/>
    <property type="project" value="UniProtKB-KW"/>
</dbReference>
<dbReference type="FunFam" id="1.10.287.130:FF:000001">
    <property type="entry name" value="Two-component sensor histidine kinase"/>
    <property type="match status" value="1"/>
</dbReference>
<dbReference type="CDD" id="cd00082">
    <property type="entry name" value="HisKA"/>
    <property type="match status" value="1"/>
</dbReference>
<dbReference type="SUPFAM" id="SSF47384">
    <property type="entry name" value="Homodimeric domain of signal transducing histidine kinase"/>
    <property type="match status" value="1"/>
</dbReference>
<dbReference type="InterPro" id="IPR005467">
    <property type="entry name" value="His_kinase_dom"/>
</dbReference>
<dbReference type="PROSITE" id="PS50109">
    <property type="entry name" value="HIS_KIN"/>
    <property type="match status" value="1"/>
</dbReference>
<dbReference type="SMART" id="SM00388">
    <property type="entry name" value="HisKA"/>
    <property type="match status" value="1"/>
</dbReference>
<dbReference type="PANTHER" id="PTHR45528">
    <property type="entry name" value="SENSOR HISTIDINE KINASE CPXA"/>
    <property type="match status" value="1"/>
</dbReference>
<proteinExistence type="predicted"/>
<evidence type="ECO:0000256" key="2">
    <source>
        <dbReference type="ARBA" id="ARBA00004651"/>
    </source>
</evidence>
<dbReference type="SMART" id="SM00304">
    <property type="entry name" value="HAMP"/>
    <property type="match status" value="1"/>
</dbReference>
<dbReference type="Pfam" id="PF00512">
    <property type="entry name" value="HisKA"/>
    <property type="match status" value="1"/>
</dbReference>
<dbReference type="Pfam" id="PF02518">
    <property type="entry name" value="HATPase_c"/>
    <property type="match status" value="1"/>
</dbReference>
<dbReference type="GO" id="GO:0005886">
    <property type="term" value="C:plasma membrane"/>
    <property type="evidence" value="ECO:0007669"/>
    <property type="project" value="UniProtKB-SubCell"/>
</dbReference>
<protein>
    <recommendedName>
        <fullName evidence="16">Heme sensor protein HssS</fullName>
        <ecNumber evidence="3">2.7.13.3</ecNumber>
    </recommendedName>
</protein>
<comment type="function">
    <text evidence="15">Member of the two-component regulatory system HssS/HssR involved in intracellular heme homeostasis and tempering of staphylococcal virulence. HssS functions as a heme sensor histidine kinase which is autophosphorylated at a histidine residue and transfers its phosphate group to an aspartate residue of HssR. HssR/HssS activates the expression of hrtAB, an efflux pump, in response to extracellular heme, hemin, hemoglobin or blood.</text>
</comment>
<dbReference type="Gene3D" id="6.10.340.10">
    <property type="match status" value="1"/>
</dbReference>
<evidence type="ECO:0000256" key="10">
    <source>
        <dbReference type="ARBA" id="ARBA00022840"/>
    </source>
</evidence>
<keyword evidence="4" id="KW-1003">Cell membrane</keyword>
<dbReference type="EMBL" id="VMSJ01000005">
    <property type="protein sequence ID" value="TVT27127.1"/>
    <property type="molecule type" value="Genomic_DNA"/>
</dbReference>
<keyword evidence="8" id="KW-0547">Nucleotide-binding</keyword>
<gene>
    <name evidence="20" type="ORF">FO441_11400</name>
</gene>
<organism evidence="20 21">
    <name type="scientific">Salinicoccus cyprini</name>
    <dbReference type="NCBI Taxonomy" id="2493691"/>
    <lineage>
        <taxon>Bacteria</taxon>
        <taxon>Bacillati</taxon>
        <taxon>Bacillota</taxon>
        <taxon>Bacilli</taxon>
        <taxon>Bacillales</taxon>
        <taxon>Staphylococcaceae</taxon>
        <taxon>Salinicoccus</taxon>
    </lineage>
</organism>
<dbReference type="InterPro" id="IPR050398">
    <property type="entry name" value="HssS/ArlS-like"/>
</dbReference>
<dbReference type="AlphaFoldDB" id="A0A558AS85"/>
<dbReference type="InterPro" id="IPR003661">
    <property type="entry name" value="HisK_dim/P_dom"/>
</dbReference>
<evidence type="ECO:0000256" key="16">
    <source>
        <dbReference type="ARBA" id="ARBA00040841"/>
    </source>
</evidence>
<dbReference type="GO" id="GO:0000155">
    <property type="term" value="F:phosphorelay sensor kinase activity"/>
    <property type="evidence" value="ECO:0007669"/>
    <property type="project" value="InterPro"/>
</dbReference>
<dbReference type="PROSITE" id="PS50885">
    <property type="entry name" value="HAMP"/>
    <property type="match status" value="1"/>
</dbReference>
<evidence type="ECO:0000256" key="1">
    <source>
        <dbReference type="ARBA" id="ARBA00000085"/>
    </source>
</evidence>
<comment type="subcellular location">
    <subcellularLocation>
        <location evidence="2">Cell membrane</location>
        <topology evidence="2">Multi-pass membrane protein</topology>
    </subcellularLocation>
</comment>
<evidence type="ECO:0000256" key="15">
    <source>
        <dbReference type="ARBA" id="ARBA00037219"/>
    </source>
</evidence>
<keyword evidence="10" id="KW-0067">ATP-binding</keyword>
<evidence type="ECO:0000256" key="7">
    <source>
        <dbReference type="ARBA" id="ARBA00022692"/>
    </source>
</evidence>
<evidence type="ECO:0000313" key="21">
    <source>
        <dbReference type="Proteomes" id="UP000315103"/>
    </source>
</evidence>
<feature type="transmembrane region" description="Helical" evidence="17">
    <location>
        <begin position="164"/>
        <end position="188"/>
    </location>
</feature>
<dbReference type="InterPro" id="IPR036097">
    <property type="entry name" value="HisK_dim/P_sf"/>
</dbReference>
<keyword evidence="9 20" id="KW-0418">Kinase</keyword>
<accession>A0A558AS85</accession>
<feature type="domain" description="HAMP" evidence="19">
    <location>
        <begin position="185"/>
        <end position="238"/>
    </location>
</feature>
<dbReference type="CDD" id="cd00075">
    <property type="entry name" value="HATPase"/>
    <property type="match status" value="1"/>
</dbReference>
<dbReference type="CDD" id="cd06225">
    <property type="entry name" value="HAMP"/>
    <property type="match status" value="1"/>
</dbReference>